<dbReference type="EMBL" id="CAKMRJ010000434">
    <property type="protein sequence ID" value="CAH1419612.1"/>
    <property type="molecule type" value="Genomic_DNA"/>
</dbReference>
<comment type="caution">
    <text evidence="1">The sequence shown here is derived from an EMBL/GenBank/DDBJ whole genome shotgun (WGS) entry which is preliminary data.</text>
</comment>
<organism evidence="1 2">
    <name type="scientific">Lactuca virosa</name>
    <dbReference type="NCBI Taxonomy" id="75947"/>
    <lineage>
        <taxon>Eukaryota</taxon>
        <taxon>Viridiplantae</taxon>
        <taxon>Streptophyta</taxon>
        <taxon>Embryophyta</taxon>
        <taxon>Tracheophyta</taxon>
        <taxon>Spermatophyta</taxon>
        <taxon>Magnoliopsida</taxon>
        <taxon>eudicotyledons</taxon>
        <taxon>Gunneridae</taxon>
        <taxon>Pentapetalae</taxon>
        <taxon>asterids</taxon>
        <taxon>campanulids</taxon>
        <taxon>Asterales</taxon>
        <taxon>Asteraceae</taxon>
        <taxon>Cichorioideae</taxon>
        <taxon>Cichorieae</taxon>
        <taxon>Lactucinae</taxon>
        <taxon>Lactuca</taxon>
    </lineage>
</organism>
<protein>
    <submittedName>
        <fullName evidence="1">Uncharacterized protein</fullName>
    </submittedName>
</protein>
<dbReference type="Proteomes" id="UP001157418">
    <property type="component" value="Unassembled WGS sequence"/>
</dbReference>
<keyword evidence="2" id="KW-1185">Reference proteome</keyword>
<gene>
    <name evidence="1" type="ORF">LVIROSA_LOCUS7130</name>
</gene>
<evidence type="ECO:0000313" key="2">
    <source>
        <dbReference type="Proteomes" id="UP001157418"/>
    </source>
</evidence>
<dbReference type="AlphaFoldDB" id="A0AAU9M1B7"/>
<accession>A0AAU9M1B7</accession>
<sequence>MSASVGRSIKPFVFDTMEMMNNVPCSSATPSCKFFLWKDDEIEEGYYKDQLCKMRYELRKKEDYSEVVKA</sequence>
<proteinExistence type="predicted"/>
<evidence type="ECO:0000313" key="1">
    <source>
        <dbReference type="EMBL" id="CAH1419612.1"/>
    </source>
</evidence>
<reference evidence="1 2" key="1">
    <citation type="submission" date="2022-01" db="EMBL/GenBank/DDBJ databases">
        <authorList>
            <person name="Xiong W."/>
            <person name="Schranz E."/>
        </authorList>
    </citation>
    <scope>NUCLEOTIDE SEQUENCE [LARGE SCALE GENOMIC DNA]</scope>
</reference>
<name>A0AAU9M1B7_9ASTR</name>